<gene>
    <name evidence="2" type="ORF">KDA27_13465</name>
</gene>
<accession>A0A956ND28</accession>
<dbReference type="GO" id="GO:0030151">
    <property type="term" value="F:molybdenum ion binding"/>
    <property type="evidence" value="ECO:0007669"/>
    <property type="project" value="InterPro"/>
</dbReference>
<sequence>MLIRHIYISPGHNFVGHHGGPPGTNESIEVGEIECVAGRGLRGDRYFDHEEGYRGQITFFSMEVFDEICSALEVSGAEPGAVRRNVVVSGVDLNSLIGSSFELQGIRFEGVEECRPCHWMDLAIAPGAEILMKGRGGLRCRILTGGVLRRGEASPKLSLRF</sequence>
<proteinExistence type="predicted"/>
<evidence type="ECO:0000313" key="3">
    <source>
        <dbReference type="Proteomes" id="UP000739538"/>
    </source>
</evidence>
<dbReference type="PANTHER" id="PTHR36930">
    <property type="entry name" value="METAL-SULFUR CLUSTER BIOSYNTHESIS PROTEINS YUAD-RELATED"/>
    <property type="match status" value="1"/>
</dbReference>
<dbReference type="Proteomes" id="UP000739538">
    <property type="component" value="Unassembled WGS sequence"/>
</dbReference>
<dbReference type="InterPro" id="IPR011037">
    <property type="entry name" value="Pyrv_Knase-like_insert_dom_sf"/>
</dbReference>
<protein>
    <submittedName>
        <fullName evidence="2">Molybdenum cofactor biosysynthesis protein</fullName>
    </submittedName>
</protein>
<dbReference type="PANTHER" id="PTHR36930:SF1">
    <property type="entry name" value="MOSC DOMAIN-CONTAINING PROTEIN"/>
    <property type="match status" value="1"/>
</dbReference>
<organism evidence="2 3">
    <name type="scientific">Eiseniibacteriota bacterium</name>
    <dbReference type="NCBI Taxonomy" id="2212470"/>
    <lineage>
        <taxon>Bacteria</taxon>
        <taxon>Candidatus Eiseniibacteriota</taxon>
    </lineage>
</organism>
<reference evidence="2" key="2">
    <citation type="journal article" date="2021" name="Microbiome">
        <title>Successional dynamics and alternative stable states in a saline activated sludge microbial community over 9 years.</title>
        <authorList>
            <person name="Wang Y."/>
            <person name="Ye J."/>
            <person name="Ju F."/>
            <person name="Liu L."/>
            <person name="Boyd J.A."/>
            <person name="Deng Y."/>
            <person name="Parks D.H."/>
            <person name="Jiang X."/>
            <person name="Yin X."/>
            <person name="Woodcroft B.J."/>
            <person name="Tyson G.W."/>
            <person name="Hugenholtz P."/>
            <person name="Polz M.F."/>
            <person name="Zhang T."/>
        </authorList>
    </citation>
    <scope>NUCLEOTIDE SEQUENCE</scope>
    <source>
        <strain evidence="2">HKST-UBA02</strain>
    </source>
</reference>
<comment type="caution">
    <text evidence="2">The sequence shown here is derived from an EMBL/GenBank/DDBJ whole genome shotgun (WGS) entry which is preliminary data.</text>
</comment>
<feature type="domain" description="MOSC" evidence="1">
    <location>
        <begin position="28"/>
        <end position="157"/>
    </location>
</feature>
<dbReference type="InterPro" id="IPR052716">
    <property type="entry name" value="MOSC_domain"/>
</dbReference>
<reference evidence="2" key="1">
    <citation type="submission" date="2020-04" db="EMBL/GenBank/DDBJ databases">
        <authorList>
            <person name="Zhang T."/>
        </authorList>
    </citation>
    <scope>NUCLEOTIDE SEQUENCE</scope>
    <source>
        <strain evidence="2">HKST-UBA02</strain>
    </source>
</reference>
<evidence type="ECO:0000313" key="2">
    <source>
        <dbReference type="EMBL" id="MCA9756806.1"/>
    </source>
</evidence>
<dbReference type="AlphaFoldDB" id="A0A956ND28"/>
<dbReference type="InterPro" id="IPR005302">
    <property type="entry name" value="MoCF_Sase_C"/>
</dbReference>
<dbReference type="PROSITE" id="PS51340">
    <property type="entry name" value="MOSC"/>
    <property type="match status" value="1"/>
</dbReference>
<dbReference type="EMBL" id="JAGQHS010000068">
    <property type="protein sequence ID" value="MCA9756806.1"/>
    <property type="molecule type" value="Genomic_DNA"/>
</dbReference>
<name>A0A956ND28_UNCEI</name>
<dbReference type="Pfam" id="PF03473">
    <property type="entry name" value="MOSC"/>
    <property type="match status" value="1"/>
</dbReference>
<evidence type="ECO:0000259" key="1">
    <source>
        <dbReference type="PROSITE" id="PS51340"/>
    </source>
</evidence>
<dbReference type="Gene3D" id="2.40.33.20">
    <property type="entry name" value="PK beta-barrel domain-like"/>
    <property type="match status" value="1"/>
</dbReference>
<dbReference type="GO" id="GO:0030170">
    <property type="term" value="F:pyridoxal phosphate binding"/>
    <property type="evidence" value="ECO:0007669"/>
    <property type="project" value="InterPro"/>
</dbReference>
<dbReference type="GO" id="GO:0003824">
    <property type="term" value="F:catalytic activity"/>
    <property type="evidence" value="ECO:0007669"/>
    <property type="project" value="InterPro"/>
</dbReference>
<dbReference type="SUPFAM" id="SSF50800">
    <property type="entry name" value="PK beta-barrel domain-like"/>
    <property type="match status" value="1"/>
</dbReference>